<dbReference type="AlphaFoldDB" id="A0A238ZIS2"/>
<organism evidence="1 2">
    <name type="scientific">Desulfurobacterium atlanticum</name>
    <dbReference type="NCBI Taxonomy" id="240169"/>
    <lineage>
        <taxon>Bacteria</taxon>
        <taxon>Pseudomonadati</taxon>
        <taxon>Aquificota</taxon>
        <taxon>Aquificia</taxon>
        <taxon>Desulfurobacteriales</taxon>
        <taxon>Desulfurobacteriaceae</taxon>
        <taxon>Desulfurobacterium</taxon>
    </lineage>
</organism>
<sequence length="122" mass="14419">MKRFPLQILNLCRTLLKGQGNEGIYRTIISRSYYAALLYSALWIDGNHKKVDWDKKHLHQMVPSLIGQWLPEPWNKKIPSVIHTLRERRENADYQPAFKIKKNYARQAFKEAETIISVLQKL</sequence>
<dbReference type="EMBL" id="FZOB01000009">
    <property type="protein sequence ID" value="SNR83247.1"/>
    <property type="molecule type" value="Genomic_DNA"/>
</dbReference>
<keyword evidence="2" id="KW-1185">Reference proteome</keyword>
<dbReference type="Proteomes" id="UP000198405">
    <property type="component" value="Unassembled WGS sequence"/>
</dbReference>
<proteinExistence type="predicted"/>
<dbReference type="Gene3D" id="1.20.120.330">
    <property type="entry name" value="Nucleotidyltransferases domain 2"/>
    <property type="match status" value="1"/>
</dbReference>
<protein>
    <submittedName>
        <fullName evidence="1">HEPN domain-containing protein</fullName>
    </submittedName>
</protein>
<dbReference type="OrthoDB" id="9846990at2"/>
<evidence type="ECO:0000313" key="2">
    <source>
        <dbReference type="Proteomes" id="UP000198405"/>
    </source>
</evidence>
<reference evidence="2" key="1">
    <citation type="submission" date="2017-06" db="EMBL/GenBank/DDBJ databases">
        <authorList>
            <person name="Varghese N."/>
            <person name="Submissions S."/>
        </authorList>
    </citation>
    <scope>NUCLEOTIDE SEQUENCE [LARGE SCALE GENOMIC DNA]</scope>
    <source>
        <strain evidence="2">DSM 15668</strain>
    </source>
</reference>
<evidence type="ECO:0000313" key="1">
    <source>
        <dbReference type="EMBL" id="SNR83247.1"/>
    </source>
</evidence>
<accession>A0A238ZIS2</accession>
<dbReference type="RefSeq" id="WP_089323316.1">
    <property type="nucleotide sequence ID" value="NZ_FZOB01000009.1"/>
</dbReference>
<gene>
    <name evidence="1" type="ORF">SAMN06265340_10913</name>
</gene>
<name>A0A238ZIS2_9BACT</name>